<protein>
    <submittedName>
        <fullName evidence="7">Thiamine permease</fullName>
    </submittedName>
</protein>
<dbReference type="EMBL" id="WTVR01000068">
    <property type="protein sequence ID" value="NMF91171.1"/>
    <property type="molecule type" value="Genomic_DNA"/>
</dbReference>
<dbReference type="InterPro" id="IPR001248">
    <property type="entry name" value="Pur-cyt_permease"/>
</dbReference>
<dbReference type="InterPro" id="IPR030191">
    <property type="entry name" value="CodB"/>
</dbReference>
<feature type="transmembrane region" description="Helical" evidence="6">
    <location>
        <begin position="219"/>
        <end position="236"/>
    </location>
</feature>
<reference evidence="7 8" key="1">
    <citation type="submission" date="2019-12" db="EMBL/GenBank/DDBJ databases">
        <title>Comparative genomics gives insights into the taxonomy of the Azoarcus-Aromatoleum group and reveals separate origins of nif in the plant-associated Azoarcus and non-plant-associated Aromatoleum sub-groups.</title>
        <authorList>
            <person name="Lafos M."/>
            <person name="Maluk M."/>
            <person name="Batista M."/>
            <person name="Junghare M."/>
            <person name="Carmona M."/>
            <person name="Faoro H."/>
            <person name="Cruz L.M."/>
            <person name="Battistoni F."/>
            <person name="De Souza E."/>
            <person name="Pedrosa F."/>
            <person name="Chen W.-M."/>
            <person name="Poole P.S."/>
            <person name="Dixon R.A."/>
            <person name="James E.K."/>
        </authorList>
    </citation>
    <scope>NUCLEOTIDE SEQUENCE [LARGE SCALE GENOMIC DNA]</scope>
    <source>
        <strain evidence="7 8">ToN1</strain>
    </source>
</reference>
<evidence type="ECO:0000256" key="6">
    <source>
        <dbReference type="SAM" id="Phobius"/>
    </source>
</evidence>
<feature type="transmembrane region" description="Helical" evidence="6">
    <location>
        <begin position="60"/>
        <end position="83"/>
    </location>
</feature>
<evidence type="ECO:0000313" key="7">
    <source>
        <dbReference type="EMBL" id="NMF91171.1"/>
    </source>
</evidence>
<keyword evidence="4 6" id="KW-1133">Transmembrane helix</keyword>
<accession>A0ABX1MWY2</accession>
<feature type="transmembrane region" description="Helical" evidence="6">
    <location>
        <begin position="146"/>
        <end position="167"/>
    </location>
</feature>
<evidence type="ECO:0000313" key="8">
    <source>
        <dbReference type="Proteomes" id="UP000652074"/>
    </source>
</evidence>
<dbReference type="PANTHER" id="PTHR30569">
    <property type="entry name" value="CYTOSINE TRANSPORTER CODB"/>
    <property type="match status" value="1"/>
</dbReference>
<feature type="transmembrane region" description="Helical" evidence="6">
    <location>
        <begin position="32"/>
        <end position="54"/>
    </location>
</feature>
<feature type="transmembrane region" description="Helical" evidence="6">
    <location>
        <begin position="290"/>
        <end position="316"/>
    </location>
</feature>
<dbReference type="Proteomes" id="UP000652074">
    <property type="component" value="Unassembled WGS sequence"/>
</dbReference>
<feature type="transmembrane region" description="Helical" evidence="6">
    <location>
        <begin position="337"/>
        <end position="357"/>
    </location>
</feature>
<evidence type="ECO:0000256" key="5">
    <source>
        <dbReference type="ARBA" id="ARBA00023136"/>
    </source>
</evidence>
<dbReference type="RefSeq" id="WP_169208495.1">
    <property type="nucleotide sequence ID" value="NZ_CP059560.1"/>
</dbReference>
<keyword evidence="3 6" id="KW-0812">Transmembrane</keyword>
<feature type="transmembrane region" description="Helical" evidence="6">
    <location>
        <begin position="363"/>
        <end position="384"/>
    </location>
</feature>
<feature type="transmembrane region" description="Helical" evidence="6">
    <location>
        <begin position="440"/>
        <end position="459"/>
    </location>
</feature>
<feature type="transmembrane region" description="Helical" evidence="6">
    <location>
        <begin position="257"/>
        <end position="278"/>
    </location>
</feature>
<organism evidence="7 8">
    <name type="scientific">Aromatoleum petrolei</name>
    <dbReference type="NCBI Taxonomy" id="76116"/>
    <lineage>
        <taxon>Bacteria</taxon>
        <taxon>Pseudomonadati</taxon>
        <taxon>Pseudomonadota</taxon>
        <taxon>Betaproteobacteria</taxon>
        <taxon>Rhodocyclales</taxon>
        <taxon>Rhodocyclaceae</taxon>
        <taxon>Aromatoleum</taxon>
    </lineage>
</organism>
<keyword evidence="8" id="KW-1185">Reference proteome</keyword>
<feature type="transmembrane region" description="Helical" evidence="6">
    <location>
        <begin position="404"/>
        <end position="428"/>
    </location>
</feature>
<comment type="similarity">
    <text evidence="2">Belongs to the purine-cytosine permease (2.A.39) family.</text>
</comment>
<keyword evidence="5 6" id="KW-0472">Membrane</keyword>
<sequence length="499" mass="52879">MSNAELFRQAAERGDTPLLPGERLWGFWEFTYANSALAIATWAFLIGGATAAFVGPREGIAAIIIGNILGVMLVTLPTCLPCGKYGVEQFTLLRSTFGRNGSRLVYALAVVLLTLGWLAVLGMMFGRSVDGMLTLLKTGEAVTEPANGLLVSVLAAVAIIVTGFVVARGPTSIKFFNMIMSPALVLLMFVMMWLILGQHQPAELLGLPALAPPTEDKRLNFMIAVEVNMAAGFSWWPYLGNLARLSKNERTSFWPNVVGVFGAASLGEIVGLLGAAALGNADPTIWMTSIGGVAIGIVALGFIAFANVTSMINILYTSVVGLRQLAGPVLGRLSWDMLVAAFCVVPLVVAFAAPGIYDGFFIFLVWTSALNATLAGIGMADYFVLRRQHISLRAVFASPERSPFAYWGGFNPIALTALVAGSAVYVFVFNPQTLAAGPGFTLLSASMPAFVAAAVVQWVGTRMFGSRRFGDYGERIASGAGTTVESLAVVEPAVDAIVR</sequence>
<dbReference type="Pfam" id="PF02133">
    <property type="entry name" value="Transp_cyt_pur"/>
    <property type="match status" value="1"/>
</dbReference>
<feature type="transmembrane region" description="Helical" evidence="6">
    <location>
        <begin position="104"/>
        <end position="126"/>
    </location>
</feature>
<evidence type="ECO:0000256" key="2">
    <source>
        <dbReference type="ARBA" id="ARBA00008974"/>
    </source>
</evidence>
<dbReference type="PANTHER" id="PTHR30569:SF0">
    <property type="entry name" value="CYTOSINE PERMEASE"/>
    <property type="match status" value="1"/>
</dbReference>
<comment type="caution">
    <text evidence="7">The sequence shown here is derived from an EMBL/GenBank/DDBJ whole genome shotgun (WGS) entry which is preliminary data.</text>
</comment>
<proteinExistence type="inferred from homology"/>
<evidence type="ECO:0000256" key="4">
    <source>
        <dbReference type="ARBA" id="ARBA00022989"/>
    </source>
</evidence>
<name>A0ABX1MWY2_9RHOO</name>
<comment type="subcellular location">
    <subcellularLocation>
        <location evidence="1">Membrane</location>
        <topology evidence="1">Multi-pass membrane protein</topology>
    </subcellularLocation>
</comment>
<evidence type="ECO:0000256" key="3">
    <source>
        <dbReference type="ARBA" id="ARBA00022692"/>
    </source>
</evidence>
<dbReference type="Gene3D" id="1.10.4160.10">
    <property type="entry name" value="Hydantoin permease"/>
    <property type="match status" value="1"/>
</dbReference>
<evidence type="ECO:0000256" key="1">
    <source>
        <dbReference type="ARBA" id="ARBA00004141"/>
    </source>
</evidence>
<feature type="transmembrane region" description="Helical" evidence="6">
    <location>
        <begin position="179"/>
        <end position="199"/>
    </location>
</feature>
<gene>
    <name evidence="7" type="ORF">GPA26_22160</name>
</gene>